<dbReference type="PANTHER" id="PTHR11017:SF570">
    <property type="entry name" value="DISEASE RESISTANCE PROTEIN (TIR-NBS CLASS)-RELATED"/>
    <property type="match status" value="1"/>
</dbReference>
<dbReference type="SUPFAM" id="SSF52058">
    <property type="entry name" value="L domain-like"/>
    <property type="match status" value="3"/>
</dbReference>
<feature type="region of interest" description="Disordered" evidence="5">
    <location>
        <begin position="99"/>
        <end position="157"/>
    </location>
</feature>
<dbReference type="SMART" id="SM00382">
    <property type="entry name" value="AAA"/>
    <property type="match status" value="2"/>
</dbReference>
<dbReference type="InterPro" id="IPR001611">
    <property type="entry name" value="Leu-rich_rpt"/>
</dbReference>
<protein>
    <submittedName>
        <fullName evidence="8 9">Uncharacterized protein LOC116202239 isoform X1</fullName>
    </submittedName>
</protein>
<dbReference type="GO" id="GO:0006952">
    <property type="term" value="P:defense response"/>
    <property type="evidence" value="ECO:0007669"/>
    <property type="project" value="UniProtKB-KW"/>
</dbReference>
<dbReference type="RefSeq" id="XP_031389573.1">
    <property type="nucleotide sequence ID" value="XM_031533713.1"/>
</dbReference>
<dbReference type="InterPro" id="IPR002182">
    <property type="entry name" value="NB-ARC"/>
</dbReference>
<evidence type="ECO:0000313" key="9">
    <source>
        <dbReference type="RefSeq" id="XP_031389573.1"/>
    </source>
</evidence>
<dbReference type="SUPFAM" id="SSF52540">
    <property type="entry name" value="P-loop containing nucleoside triphosphate hydrolases"/>
    <property type="match status" value="2"/>
</dbReference>
<dbReference type="InterPro" id="IPR003593">
    <property type="entry name" value="AAA+_ATPase"/>
</dbReference>
<dbReference type="InterPro" id="IPR042197">
    <property type="entry name" value="Apaf_helical"/>
</dbReference>
<proteinExistence type="predicted"/>
<feature type="domain" description="TIR" evidence="6">
    <location>
        <begin position="1101"/>
        <end position="1272"/>
    </location>
</feature>
<evidence type="ECO:0000259" key="6">
    <source>
        <dbReference type="PROSITE" id="PS50104"/>
    </source>
</evidence>
<dbReference type="RefSeq" id="XP_031389564.1">
    <property type="nucleotide sequence ID" value="XM_031533704.1"/>
</dbReference>
<evidence type="ECO:0000256" key="3">
    <source>
        <dbReference type="ARBA" id="ARBA00022821"/>
    </source>
</evidence>
<evidence type="ECO:0000313" key="7">
    <source>
        <dbReference type="Proteomes" id="UP000515151"/>
    </source>
</evidence>
<evidence type="ECO:0000313" key="8">
    <source>
        <dbReference type="RefSeq" id="XP_031389564.1"/>
    </source>
</evidence>
<keyword evidence="4" id="KW-0520">NAD</keyword>
<dbReference type="GO" id="GO:0043531">
    <property type="term" value="F:ADP binding"/>
    <property type="evidence" value="ECO:0007669"/>
    <property type="project" value="InterPro"/>
</dbReference>
<dbReference type="PANTHER" id="PTHR11017">
    <property type="entry name" value="LEUCINE-RICH REPEAT-CONTAINING PROTEIN"/>
    <property type="match status" value="1"/>
</dbReference>
<dbReference type="InterPro" id="IPR035897">
    <property type="entry name" value="Toll_tir_struct_dom_sf"/>
</dbReference>
<reference evidence="7" key="1">
    <citation type="journal article" date="2020" name="Plant Biotechnol. J.">
        <title>The pomegranate (Punica granatum L.) draft genome dissects genetic divergence between soft- and hard-seeded cultivars.</title>
        <authorList>
            <person name="Luo X."/>
            <person name="Li H."/>
            <person name="Wu Z."/>
            <person name="Yao W."/>
            <person name="Zhao P."/>
            <person name="Cao D."/>
            <person name="Yu H."/>
            <person name="Li K."/>
            <person name="Poudel K."/>
            <person name="Zhao D."/>
            <person name="Zhang F."/>
            <person name="Xia X."/>
            <person name="Chen L."/>
            <person name="Wang Q."/>
            <person name="Jing D."/>
            <person name="Cao S."/>
        </authorList>
    </citation>
    <scope>NUCLEOTIDE SEQUENCE [LARGE SCALE GENOMIC DNA]</scope>
</reference>
<dbReference type="FunFam" id="3.40.50.10140:FF:000007">
    <property type="entry name" value="Disease resistance protein (TIR-NBS-LRR class)"/>
    <property type="match status" value="1"/>
</dbReference>
<dbReference type="GO" id="GO:0007165">
    <property type="term" value="P:signal transduction"/>
    <property type="evidence" value="ECO:0007669"/>
    <property type="project" value="InterPro"/>
</dbReference>
<feature type="domain" description="TIR" evidence="6">
    <location>
        <begin position="164"/>
        <end position="334"/>
    </location>
</feature>
<feature type="region of interest" description="Disordered" evidence="5">
    <location>
        <begin position="52"/>
        <end position="82"/>
    </location>
</feature>
<dbReference type="Gene3D" id="1.10.8.430">
    <property type="entry name" value="Helical domain of apoptotic protease-activating factors"/>
    <property type="match status" value="2"/>
</dbReference>
<evidence type="ECO:0000256" key="5">
    <source>
        <dbReference type="SAM" id="MobiDB-lite"/>
    </source>
</evidence>
<feature type="compositionally biased region" description="Polar residues" evidence="5">
    <location>
        <begin position="138"/>
        <end position="148"/>
    </location>
</feature>
<dbReference type="InterPro" id="IPR032675">
    <property type="entry name" value="LRR_dom_sf"/>
</dbReference>
<dbReference type="Pfam" id="PF00931">
    <property type="entry name" value="NB-ARC"/>
    <property type="match status" value="2"/>
</dbReference>
<dbReference type="InterPro" id="IPR027417">
    <property type="entry name" value="P-loop_NTPase"/>
</dbReference>
<reference evidence="8 9" key="2">
    <citation type="submission" date="2025-04" db="UniProtKB">
        <authorList>
            <consortium name="RefSeq"/>
        </authorList>
    </citation>
    <scope>IDENTIFICATION</scope>
    <source>
        <tissue evidence="8 9">Leaf</tissue>
    </source>
</reference>
<evidence type="ECO:0000256" key="4">
    <source>
        <dbReference type="ARBA" id="ARBA00023027"/>
    </source>
</evidence>
<dbReference type="Proteomes" id="UP000515151">
    <property type="component" value="Chromosome 1"/>
</dbReference>
<dbReference type="Pfam" id="PF23598">
    <property type="entry name" value="LRR_14"/>
    <property type="match status" value="1"/>
</dbReference>
<accession>A0A6P8D508</accession>
<dbReference type="SUPFAM" id="SSF52200">
    <property type="entry name" value="Toll/Interleukin receptor TIR domain"/>
    <property type="match status" value="2"/>
</dbReference>
<dbReference type="PROSITE" id="PS51450">
    <property type="entry name" value="LRR"/>
    <property type="match status" value="1"/>
</dbReference>
<dbReference type="Gene3D" id="3.80.10.10">
    <property type="entry name" value="Ribonuclease Inhibitor"/>
    <property type="match status" value="4"/>
</dbReference>
<organism evidence="7 8">
    <name type="scientific">Punica granatum</name>
    <name type="common">Pomegranate</name>
    <dbReference type="NCBI Taxonomy" id="22663"/>
    <lineage>
        <taxon>Eukaryota</taxon>
        <taxon>Viridiplantae</taxon>
        <taxon>Streptophyta</taxon>
        <taxon>Embryophyta</taxon>
        <taxon>Tracheophyta</taxon>
        <taxon>Spermatophyta</taxon>
        <taxon>Magnoliopsida</taxon>
        <taxon>eudicotyledons</taxon>
        <taxon>Gunneridae</taxon>
        <taxon>Pentapetalae</taxon>
        <taxon>rosids</taxon>
        <taxon>malvids</taxon>
        <taxon>Myrtales</taxon>
        <taxon>Lythraceae</taxon>
        <taxon>Punica</taxon>
    </lineage>
</organism>
<dbReference type="InterPro" id="IPR044974">
    <property type="entry name" value="Disease_R_plants"/>
</dbReference>
<keyword evidence="1" id="KW-0433">Leucine-rich repeat</keyword>
<keyword evidence="3" id="KW-0611">Plant defense</keyword>
<dbReference type="PROSITE" id="PS50104">
    <property type="entry name" value="TIR"/>
    <property type="match status" value="2"/>
</dbReference>
<dbReference type="SMART" id="SM00255">
    <property type="entry name" value="TIR"/>
    <property type="match status" value="2"/>
</dbReference>
<feature type="compositionally biased region" description="Polar residues" evidence="5">
    <location>
        <begin position="58"/>
        <end position="67"/>
    </location>
</feature>
<dbReference type="Gene3D" id="3.40.50.300">
    <property type="entry name" value="P-loop containing nucleotide triphosphate hydrolases"/>
    <property type="match status" value="2"/>
</dbReference>
<dbReference type="GO" id="GO:0051707">
    <property type="term" value="P:response to other organism"/>
    <property type="evidence" value="ECO:0007669"/>
    <property type="project" value="UniProtKB-ARBA"/>
</dbReference>
<keyword evidence="7" id="KW-1185">Reference proteome</keyword>
<gene>
    <name evidence="8 9" type="primary">LOC116202239</name>
</gene>
<dbReference type="Gene3D" id="3.40.50.10140">
    <property type="entry name" value="Toll/interleukin-1 receptor homology (TIR) domain"/>
    <property type="match status" value="2"/>
</dbReference>
<dbReference type="InterPro" id="IPR000157">
    <property type="entry name" value="TIR_dom"/>
</dbReference>
<sequence>MASRDADWRRLRTVILAMVKFRRLKKWRREHLPATYEAEGCALRKKRKLQEEDDAGINLSSAPSVTSQPRQRAPEAAPRPPGYFDYKIIRRLKKRRRAHLAATDEAEGRALRRKHKQDHPPAPAHSAATEVDDDVGINLSSAPSVTSQPRQRAPEAAPRPLRDYDYEIFLSFDAADIGSEFADYIYHILVYAGIPVFREGNEIPVREQLLLLSPEICRVIKRSKISIPIFSKNYASSERCLQMLTLMLEDQRQGHQKILPIFYDISADEVRNQTGSYALSFAEHLNKLDPQIVQLWRRALYEIGQMEGWDLKKDADGHQEPLVRQVVAKVLKELRKGLWLPVSDHMEAIMGLLDLDANDVRTVGIYGVGGIGKTTLARAIYMKILGRFEAFCFLGDIREISQSHGLKYLQSLLISGLLDDRFDGLANASDNDIHVGITRLKFWLSDKKVLIILDDVDRPEQLDTLAPEPDWLAPGSRIIITARNRNVLDEFVQTEHLYEITGMHPHNALQLFCSHAFKQDSPPVEYACLSWKFVTAIEGHTLSIEVIGSLLYGRSKAEWEATLERLEREPNVDVGRTLLVDYDALNYEQKVMFLDVACFLVGKDVRFALYMWRDLDLYPEDEIQGLLQVSAIKIGYDSKLWMPNQQRDLGRTIVRQEGPKEPAKRSRLWGKDALYLIKQKKQKIDRKKGAEYVKAISFDDGIGSRQHFICSDELKRLPNLLFLELADVNLLGDCWGLPLKLRWLGWHGSAKLNMSSFAYPENLIILDLSKSAVDENWDGWSSDKHAVKLKVLNLTSCHRLAKTPDFSSFPRIEMLILEDCGALTIVDPSIRHLKYLKFLDLRNCSNLEKLPGEIGFLVELEELLIDDCPIREIPISEGMKKLRALSAKSCRLLNRIPQSIGFIVALVELVLDDCESLIDVPISIGQLNSLEVLSLSRTRVVCLPDSVGNLRNLKVLNVDQCPIRSLPCSLGKLYRLEQLNASGCLNLSGEVPFELDELINLRILRLDHTSIASIPASIVGLSHLQTLYVDGCLKLRALPELPYSLVNLKVTRTAAESIPKLTGLINLRELEILNCSGGRVQVQGRSEKPSSSSSASIQPGYEYEVFLSFRGPDTRTGFTDSLYSSLQDAGIRTFRDDEELRLGEEIGPELLEAIEQSRVSIPIFSKGYASSKWCLKEVAKMVECMSTKKQKIIPIFFDVAPDQVRQQTGSYDEAFSMHMESMKFSTEMIKEWRDALTKVGALKGRDLTSNGYQGKVIREVVSEVLKQLKKPYLDVTKNLVGIEDHMYEVMKLLEMDAHDVKVIGICGMGGIGKTTIAKFIYNHLQDQFDYCSFLDNIREASLGSKGLESLQSRLISDVLRIKYKEIAYIDAGKAMIKRSLSNKKVLILLDDVDQTKQLNNLVGDVSWFGRGSRIIITTREVNALCMSHVFSNVPEKGALLYEVKEMHPHNAFLLFCKHAFRQDFPLPDFASLSWKIVEATGRLPLAIVAIGSFLSFQKQKGVWEEAWKSLKTRMDILDKLKISYEALSREQREIFLDIACLFIGMDSRISVHAWKARGFSPETTIEDLILRSLIRIGDNNELLMHDLYRDLGREIIRQESNGYLERQSRFWHNEDAIEVLQNEMGNKNVKAIHLDHGIRSETYCFSHQKFKKLSNLWCLGLGNSNLQGKFQGCLTSMRWLSHHGHALLNIPYGLNLENLVVLDLSKSNVSENWNGWSSLKEAGKLEVLNLSSCHQLTSTPNFPALPRMKRLILKDCRRLAAVGPSITELKALEFLDMRNCPSLVDLPEGLGSLAALRELHLEGSSIREVPLSRNMENLEILSVKSCKSLSSLPLVDLPVKLTNLFLDNCELLVVIPPCIEQLQSLTKLSLSHTSTIIIPETIGSLSNLEVLKIDHCPIRNLPDSLWKLEKLEVISASGCLNLAGEIPSELGNLTSLRIIRLDRTIVSGIPSTIQRLTSLHTLDLKECNKIRTLPNLPTSLVNLKVTCMSSVTVPNLSNLVHLKELDILLHSKNAKVPKDIEKFFKIEKFSISIRPAFS</sequence>
<dbReference type="SMART" id="SM00369">
    <property type="entry name" value="LRR_TYP"/>
    <property type="match status" value="7"/>
</dbReference>
<evidence type="ECO:0000256" key="2">
    <source>
        <dbReference type="ARBA" id="ARBA00022737"/>
    </source>
</evidence>
<dbReference type="GeneID" id="116202239"/>
<dbReference type="Pfam" id="PF23282">
    <property type="entry name" value="WHD_ROQ1"/>
    <property type="match status" value="2"/>
</dbReference>
<dbReference type="InterPro" id="IPR055414">
    <property type="entry name" value="LRR_R13L4/SHOC2-like"/>
</dbReference>
<dbReference type="Pfam" id="PF01582">
    <property type="entry name" value="TIR"/>
    <property type="match status" value="2"/>
</dbReference>
<dbReference type="OrthoDB" id="1936883at2759"/>
<dbReference type="InterPro" id="IPR058192">
    <property type="entry name" value="WHD_ROQ1-like"/>
</dbReference>
<dbReference type="PRINTS" id="PR00364">
    <property type="entry name" value="DISEASERSIST"/>
</dbReference>
<evidence type="ECO:0000256" key="1">
    <source>
        <dbReference type="ARBA" id="ARBA00022614"/>
    </source>
</evidence>
<keyword evidence="2" id="KW-0677">Repeat</keyword>
<dbReference type="InterPro" id="IPR003591">
    <property type="entry name" value="Leu-rich_rpt_typical-subtyp"/>
</dbReference>
<name>A0A6P8D508_PUNGR</name>